<comment type="caution">
    <text evidence="1">The sequence shown here is derived from an EMBL/GenBank/DDBJ whole genome shotgun (WGS) entry which is preliminary data.</text>
</comment>
<dbReference type="EMBL" id="BSXS01009849">
    <property type="protein sequence ID" value="GME96722.1"/>
    <property type="molecule type" value="Genomic_DNA"/>
</dbReference>
<dbReference type="Proteomes" id="UP001165064">
    <property type="component" value="Unassembled WGS sequence"/>
</dbReference>
<name>A0ACB5TXB0_AMBMO</name>
<protein>
    <submittedName>
        <fullName evidence="1">Unnamed protein product</fullName>
    </submittedName>
</protein>
<reference evidence="1" key="1">
    <citation type="submission" date="2023-04" db="EMBL/GenBank/DDBJ databases">
        <title>Ambrosiozyma monospora NBRC 10751.</title>
        <authorList>
            <person name="Ichikawa N."/>
            <person name="Sato H."/>
            <person name="Tonouchi N."/>
        </authorList>
    </citation>
    <scope>NUCLEOTIDE SEQUENCE</scope>
    <source>
        <strain evidence="1">NBRC 10751</strain>
    </source>
</reference>
<keyword evidence="2" id="KW-1185">Reference proteome</keyword>
<proteinExistence type="predicted"/>
<organism evidence="1 2">
    <name type="scientific">Ambrosiozyma monospora</name>
    <name type="common">Yeast</name>
    <name type="synonym">Endomycopsis monosporus</name>
    <dbReference type="NCBI Taxonomy" id="43982"/>
    <lineage>
        <taxon>Eukaryota</taxon>
        <taxon>Fungi</taxon>
        <taxon>Dikarya</taxon>
        <taxon>Ascomycota</taxon>
        <taxon>Saccharomycotina</taxon>
        <taxon>Pichiomycetes</taxon>
        <taxon>Pichiales</taxon>
        <taxon>Pichiaceae</taxon>
        <taxon>Ambrosiozyma</taxon>
    </lineage>
</organism>
<sequence>MPAGLVADLKLYSVSKDATVRCHSLLGKELVTTFVAPFAIDSIAADPAFRALYIGMSDGSIRTIPLYQVSANSNIVEAIGGCGKIVTLKEDFELNDTFTQHRLGDDQPVEITCLKVSFEGTKLISGDSKGRLIISDISTKQTSKKLKELVAPVANVFLFNVDAQDDESTKVNNNDKTIVRTIPTLKRVLVERNDFTKHELHKKLTGAKIHNTASEFELSAFLDGVKGESRWFTNFSGVATSVSVLGANNGNSAGGDPNEEKTRLLEEKLKKMTEDYNELKTKHNDLYKEYLSSMTN</sequence>
<accession>A0ACB5TXB0</accession>
<evidence type="ECO:0000313" key="2">
    <source>
        <dbReference type="Proteomes" id="UP001165064"/>
    </source>
</evidence>
<gene>
    <name evidence="1" type="ORF">Amon02_001006300</name>
</gene>
<evidence type="ECO:0000313" key="1">
    <source>
        <dbReference type="EMBL" id="GME96722.1"/>
    </source>
</evidence>